<dbReference type="AlphaFoldDB" id="A0A172ZKM9"/>
<feature type="transmembrane region" description="Helical" evidence="1">
    <location>
        <begin position="20"/>
        <end position="41"/>
    </location>
</feature>
<feature type="transmembrane region" description="Helical" evidence="1">
    <location>
        <begin position="158"/>
        <end position="176"/>
    </location>
</feature>
<dbReference type="KEGG" id="pbv:AR543_20195"/>
<keyword evidence="3" id="KW-1185">Reference proteome</keyword>
<accession>A0A172ZKM9</accession>
<evidence type="ECO:0000313" key="2">
    <source>
        <dbReference type="EMBL" id="ANF98099.1"/>
    </source>
</evidence>
<dbReference type="STRING" id="1616788.AR543_20195"/>
<reference evidence="2 3" key="2">
    <citation type="journal article" date="2016" name="Int. J. Syst. Evol. Microbiol.">
        <title>Paenibacillus bovis sp. nov., isolated from raw yak (Bos grunniens) milk.</title>
        <authorList>
            <person name="Gao C."/>
            <person name="Han J."/>
            <person name="Liu Z."/>
            <person name="Xu X."/>
            <person name="Hang F."/>
            <person name="Wu Z."/>
        </authorList>
    </citation>
    <scope>NUCLEOTIDE SEQUENCE [LARGE SCALE GENOMIC DNA]</scope>
    <source>
        <strain evidence="2 3">BD3526</strain>
    </source>
</reference>
<protein>
    <submittedName>
        <fullName evidence="2">Uncharacterized protein</fullName>
    </submittedName>
</protein>
<dbReference type="EMBL" id="CP013023">
    <property type="protein sequence ID" value="ANF98099.1"/>
    <property type="molecule type" value="Genomic_DNA"/>
</dbReference>
<name>A0A172ZKM9_9BACL</name>
<feature type="transmembrane region" description="Helical" evidence="1">
    <location>
        <begin position="53"/>
        <end position="73"/>
    </location>
</feature>
<keyword evidence="1" id="KW-1133">Transmembrane helix</keyword>
<dbReference type="Proteomes" id="UP000078148">
    <property type="component" value="Chromosome"/>
</dbReference>
<keyword evidence="1" id="KW-0812">Transmembrane</keyword>
<feature type="transmembrane region" description="Helical" evidence="1">
    <location>
        <begin position="93"/>
        <end position="115"/>
    </location>
</feature>
<organism evidence="2 3">
    <name type="scientific">Paenibacillus bovis</name>
    <dbReference type="NCBI Taxonomy" id="1616788"/>
    <lineage>
        <taxon>Bacteria</taxon>
        <taxon>Bacillati</taxon>
        <taxon>Bacillota</taxon>
        <taxon>Bacilli</taxon>
        <taxon>Bacillales</taxon>
        <taxon>Paenibacillaceae</taxon>
        <taxon>Paenibacillus</taxon>
    </lineage>
</organism>
<keyword evidence="1" id="KW-0472">Membrane</keyword>
<evidence type="ECO:0000256" key="1">
    <source>
        <dbReference type="SAM" id="Phobius"/>
    </source>
</evidence>
<gene>
    <name evidence="2" type="ORF">AR543_20195</name>
</gene>
<proteinExistence type="predicted"/>
<dbReference type="RefSeq" id="WP_060536180.1">
    <property type="nucleotide sequence ID" value="NZ_CP013023.1"/>
</dbReference>
<reference evidence="3" key="1">
    <citation type="submission" date="2015-10" db="EMBL/GenBank/DDBJ databases">
        <title>Genome of Paenibacillus bovis sp. nov.</title>
        <authorList>
            <person name="Wu Z."/>
            <person name="Gao C."/>
            <person name="Liu Z."/>
            <person name="Zheng H."/>
        </authorList>
    </citation>
    <scope>NUCLEOTIDE SEQUENCE [LARGE SCALE GENOMIC DNA]</scope>
    <source>
        <strain evidence="3">BD3526</strain>
    </source>
</reference>
<feature type="transmembrane region" description="Helical" evidence="1">
    <location>
        <begin position="127"/>
        <end position="146"/>
    </location>
</feature>
<sequence>MNNADSTAIDLIVQGLRLFAYLSLLIAAMIGIFGSMSMLSDNKRSRWYRWRSALVYTGLAVTVVQGVTSLLNIGMRQGWSAAFIPFTTYGGRLSNGFALIALYITLAYIIPTLIVRKRHGQQLPSRFLSVLLFPVLELLLLSGMLIRNYTGLLPMRLIYVFTAVCLIWLLVLKWIASEGKERKEREEQRYRWRSPDIKLTHRAAEEPKHEEDPPPLPR</sequence>
<dbReference type="OrthoDB" id="2597182at2"/>
<evidence type="ECO:0000313" key="3">
    <source>
        <dbReference type="Proteomes" id="UP000078148"/>
    </source>
</evidence>